<dbReference type="STRING" id="1036808.A0A0C3A6D2"/>
<dbReference type="InterPro" id="IPR001245">
    <property type="entry name" value="Ser-Thr/Tyr_kinase_cat_dom"/>
</dbReference>
<dbReference type="InterPro" id="IPR000719">
    <property type="entry name" value="Prot_kinase_dom"/>
</dbReference>
<reference evidence="2 3" key="1">
    <citation type="submission" date="2014-04" db="EMBL/GenBank/DDBJ databases">
        <authorList>
            <consortium name="DOE Joint Genome Institute"/>
            <person name="Kuo A."/>
            <person name="Kohler A."/>
            <person name="Nagy L.G."/>
            <person name="Floudas D."/>
            <person name="Copeland A."/>
            <person name="Barry K.W."/>
            <person name="Cichocki N."/>
            <person name="Veneault-Fourrey C."/>
            <person name="LaButti K."/>
            <person name="Lindquist E.A."/>
            <person name="Lipzen A."/>
            <person name="Lundell T."/>
            <person name="Morin E."/>
            <person name="Murat C."/>
            <person name="Sun H."/>
            <person name="Tunlid A."/>
            <person name="Henrissat B."/>
            <person name="Grigoriev I.V."/>
            <person name="Hibbett D.S."/>
            <person name="Martin F."/>
            <person name="Nordberg H.P."/>
            <person name="Cantor M.N."/>
            <person name="Hua S.X."/>
        </authorList>
    </citation>
    <scope>NUCLEOTIDE SEQUENCE [LARGE SCALE GENOMIC DNA]</scope>
    <source>
        <strain evidence="2 3">Foug A</strain>
    </source>
</reference>
<dbReference type="AlphaFoldDB" id="A0A0C3A6D2"/>
<reference evidence="3" key="2">
    <citation type="submission" date="2015-01" db="EMBL/GenBank/DDBJ databases">
        <title>Evolutionary Origins and Diversification of the Mycorrhizal Mutualists.</title>
        <authorList>
            <consortium name="DOE Joint Genome Institute"/>
            <consortium name="Mycorrhizal Genomics Consortium"/>
            <person name="Kohler A."/>
            <person name="Kuo A."/>
            <person name="Nagy L.G."/>
            <person name="Floudas D."/>
            <person name="Copeland A."/>
            <person name="Barry K.W."/>
            <person name="Cichocki N."/>
            <person name="Veneault-Fourrey C."/>
            <person name="LaButti K."/>
            <person name="Lindquist E.A."/>
            <person name="Lipzen A."/>
            <person name="Lundell T."/>
            <person name="Morin E."/>
            <person name="Murat C."/>
            <person name="Riley R."/>
            <person name="Ohm R."/>
            <person name="Sun H."/>
            <person name="Tunlid A."/>
            <person name="Henrissat B."/>
            <person name="Grigoriev I.V."/>
            <person name="Hibbett D.S."/>
            <person name="Martin F."/>
        </authorList>
    </citation>
    <scope>NUCLEOTIDE SEQUENCE [LARGE SCALE GENOMIC DNA]</scope>
    <source>
        <strain evidence="3">Foug A</strain>
    </source>
</reference>
<evidence type="ECO:0000313" key="2">
    <source>
        <dbReference type="EMBL" id="KIM60317.1"/>
    </source>
</evidence>
<dbReference type="Proteomes" id="UP000053989">
    <property type="component" value="Unassembled WGS sequence"/>
</dbReference>
<dbReference type="InterPro" id="IPR011009">
    <property type="entry name" value="Kinase-like_dom_sf"/>
</dbReference>
<keyword evidence="3" id="KW-1185">Reference proteome</keyword>
<evidence type="ECO:0000259" key="1">
    <source>
        <dbReference type="PROSITE" id="PS50011"/>
    </source>
</evidence>
<dbReference type="SUPFAM" id="SSF56112">
    <property type="entry name" value="Protein kinase-like (PK-like)"/>
    <property type="match status" value="1"/>
</dbReference>
<feature type="domain" description="Protein kinase" evidence="1">
    <location>
        <begin position="19"/>
        <end position="287"/>
    </location>
</feature>
<organism evidence="2 3">
    <name type="scientific">Scleroderma citrinum Foug A</name>
    <dbReference type="NCBI Taxonomy" id="1036808"/>
    <lineage>
        <taxon>Eukaryota</taxon>
        <taxon>Fungi</taxon>
        <taxon>Dikarya</taxon>
        <taxon>Basidiomycota</taxon>
        <taxon>Agaricomycotina</taxon>
        <taxon>Agaricomycetes</taxon>
        <taxon>Agaricomycetidae</taxon>
        <taxon>Boletales</taxon>
        <taxon>Sclerodermatineae</taxon>
        <taxon>Sclerodermataceae</taxon>
        <taxon>Scleroderma</taxon>
    </lineage>
</organism>
<dbReference type="PROSITE" id="PS00109">
    <property type="entry name" value="PROTEIN_KINASE_TYR"/>
    <property type="match status" value="1"/>
</dbReference>
<dbReference type="Pfam" id="PF07714">
    <property type="entry name" value="PK_Tyr_Ser-Thr"/>
    <property type="match status" value="1"/>
</dbReference>
<dbReference type="Gene3D" id="1.10.510.10">
    <property type="entry name" value="Transferase(Phosphotransferase) domain 1"/>
    <property type="match status" value="1"/>
</dbReference>
<gene>
    <name evidence="2" type="ORF">SCLCIDRAFT_1216925</name>
</gene>
<dbReference type="InterPro" id="IPR051681">
    <property type="entry name" value="Ser/Thr_Kinases-Pseudokinases"/>
</dbReference>
<dbReference type="OrthoDB" id="26722at2759"/>
<sequence>MNITLPQITQRTRNLGDRVHRDESVFTAEYDGVVVQRAILSGKIVIVKNRRSVGYPATAATEHTSHEAFIWSLLHHRNSRHENIHPLLGIVTTFDNTVSIVAEYVARGDAHDCVQDPRVDTASLLLGIAHALHYLHSYRLGPIYHGDVRGKNVLVTNNGHALLTDFSRSYFHDRASNTIYRPPLVGALRWMAPEGIDDIDDIGGRSPTDKRDVWAFAMTVLELFTGKIPFEDIKVQRNLLVRVSKGMPDRPHRMRDEWWTLCTPCWEFDPTLRPTMIDLVLGIERIIASRSPQGGDGDDDGDGDESNKVLISQVMNKVTRATRLKPHFSKTVTSLSSYRTQPISIIL</sequence>
<evidence type="ECO:0000313" key="3">
    <source>
        <dbReference type="Proteomes" id="UP000053989"/>
    </source>
</evidence>
<dbReference type="EMBL" id="KN822063">
    <property type="protein sequence ID" value="KIM60317.1"/>
    <property type="molecule type" value="Genomic_DNA"/>
</dbReference>
<dbReference type="InParanoid" id="A0A0C3A6D2"/>
<accession>A0A0C3A6D2</accession>
<proteinExistence type="predicted"/>
<dbReference type="PANTHER" id="PTHR44329">
    <property type="entry name" value="SERINE/THREONINE-PROTEIN KINASE TNNI3K-RELATED"/>
    <property type="match status" value="1"/>
</dbReference>
<name>A0A0C3A6D2_9AGAM</name>
<dbReference type="GO" id="GO:0005524">
    <property type="term" value="F:ATP binding"/>
    <property type="evidence" value="ECO:0007669"/>
    <property type="project" value="InterPro"/>
</dbReference>
<dbReference type="GO" id="GO:0004674">
    <property type="term" value="F:protein serine/threonine kinase activity"/>
    <property type="evidence" value="ECO:0007669"/>
    <property type="project" value="TreeGrafter"/>
</dbReference>
<dbReference type="HOGENOM" id="CLU_000288_7_18_1"/>
<protein>
    <recommendedName>
        <fullName evidence="1">Protein kinase domain-containing protein</fullName>
    </recommendedName>
</protein>
<dbReference type="PROSITE" id="PS50011">
    <property type="entry name" value="PROTEIN_KINASE_DOM"/>
    <property type="match status" value="1"/>
</dbReference>
<dbReference type="InterPro" id="IPR008266">
    <property type="entry name" value="Tyr_kinase_AS"/>
</dbReference>